<keyword evidence="4 6" id="KW-1133">Transmembrane helix</keyword>
<sequence>MPLRPAQPLANTLWIVGGRVASMVVTIGVVGAIARHLGPADFGHFNAVLAFMAIAVPWATLSLDAVVVRELVRRPDEAGGTLGTACLLRVGGGLTAIVGMAIAGRVALPGQWPLLLLASLSLVFQANNVIDLWFQRHLQSRRAVISRTSVIYAGAAVKLLLVVLDAPLLAFVATIVLEAGLYAVAYAIAYRTAPERSGPWHWDQVIARRLLRGGLPLALAGLVAALGGRFDQVLVAIKLSDHAAGLYLAANRFTEFALYSGAALIASLFPALTAAHAAPDAVGFRRELRAMFEAVSALGWASAIALTLLAPVLVHLVLGPQYDGAVAPLIARAWLGVLLLSVAARWNAVLLVADSWWSFACALITVAVQVALAGWCLERWGMMGAAGAVAVGALVGGVFTTWLLPPLRPLARAQLDGLLIIVRPDRWRAMVNALSQR</sequence>
<feature type="transmembrane region" description="Helical" evidence="6">
    <location>
        <begin position="87"/>
        <end position="108"/>
    </location>
</feature>
<feature type="transmembrane region" description="Helical" evidence="6">
    <location>
        <begin position="290"/>
        <end position="313"/>
    </location>
</feature>
<evidence type="ECO:0000256" key="4">
    <source>
        <dbReference type="ARBA" id="ARBA00022989"/>
    </source>
</evidence>
<keyword evidence="5 6" id="KW-0472">Membrane</keyword>
<feature type="transmembrane region" description="Helical" evidence="6">
    <location>
        <begin position="170"/>
        <end position="189"/>
    </location>
</feature>
<feature type="transmembrane region" description="Helical" evidence="6">
    <location>
        <begin position="381"/>
        <end position="404"/>
    </location>
</feature>
<feature type="transmembrane region" description="Helical" evidence="6">
    <location>
        <begin position="325"/>
        <end position="344"/>
    </location>
</feature>
<dbReference type="InterPro" id="IPR050833">
    <property type="entry name" value="Poly_Biosynth_Transport"/>
</dbReference>
<feature type="transmembrane region" description="Helical" evidence="6">
    <location>
        <begin position="356"/>
        <end position="375"/>
    </location>
</feature>
<evidence type="ECO:0000256" key="5">
    <source>
        <dbReference type="ARBA" id="ARBA00023136"/>
    </source>
</evidence>
<keyword evidence="3 6" id="KW-0812">Transmembrane</keyword>
<organism evidence="7 8">
    <name type="scientific">Actomonas aquatica</name>
    <dbReference type="NCBI Taxonomy" id="2866162"/>
    <lineage>
        <taxon>Bacteria</taxon>
        <taxon>Pseudomonadati</taxon>
        <taxon>Verrucomicrobiota</taxon>
        <taxon>Opitutia</taxon>
        <taxon>Opitutales</taxon>
        <taxon>Opitutaceae</taxon>
        <taxon>Actomonas</taxon>
    </lineage>
</organism>
<keyword evidence="8" id="KW-1185">Reference proteome</keyword>
<feature type="transmembrane region" description="Helical" evidence="6">
    <location>
        <begin position="45"/>
        <end position="67"/>
    </location>
</feature>
<evidence type="ECO:0000313" key="8">
    <source>
        <dbReference type="Proteomes" id="UP000738431"/>
    </source>
</evidence>
<name>A0ABZ1C510_9BACT</name>
<protein>
    <submittedName>
        <fullName evidence="7">Oligosaccharide flippase family protein</fullName>
    </submittedName>
</protein>
<feature type="transmembrane region" description="Helical" evidence="6">
    <location>
        <begin position="210"/>
        <end position="230"/>
    </location>
</feature>
<gene>
    <name evidence="7" type="ORF">K1X11_018160</name>
</gene>
<evidence type="ECO:0000256" key="6">
    <source>
        <dbReference type="SAM" id="Phobius"/>
    </source>
</evidence>
<comment type="subcellular location">
    <subcellularLocation>
        <location evidence="1">Cell membrane</location>
        <topology evidence="1">Multi-pass membrane protein</topology>
    </subcellularLocation>
</comment>
<feature type="transmembrane region" description="Helical" evidence="6">
    <location>
        <begin position="12"/>
        <end position="33"/>
    </location>
</feature>
<reference evidence="7 8" key="1">
    <citation type="submission" date="2023-12" db="EMBL/GenBank/DDBJ databases">
        <title>Description of an unclassified Opitutus bacterium of Verrucomicrobiota.</title>
        <authorList>
            <person name="Zhang D.-F."/>
        </authorList>
    </citation>
    <scope>NUCLEOTIDE SEQUENCE [LARGE SCALE GENOMIC DNA]</scope>
    <source>
        <strain evidence="7 8">WL0086</strain>
    </source>
</reference>
<proteinExistence type="predicted"/>
<dbReference type="PANTHER" id="PTHR30250:SF11">
    <property type="entry name" value="O-ANTIGEN TRANSPORTER-RELATED"/>
    <property type="match status" value="1"/>
</dbReference>
<accession>A0ABZ1C510</accession>
<dbReference type="Proteomes" id="UP000738431">
    <property type="component" value="Chromosome"/>
</dbReference>
<evidence type="ECO:0000256" key="1">
    <source>
        <dbReference type="ARBA" id="ARBA00004651"/>
    </source>
</evidence>
<dbReference type="EMBL" id="CP139781">
    <property type="protein sequence ID" value="WRQ86740.1"/>
    <property type="molecule type" value="Genomic_DNA"/>
</dbReference>
<evidence type="ECO:0000313" key="7">
    <source>
        <dbReference type="EMBL" id="WRQ86740.1"/>
    </source>
</evidence>
<dbReference type="RefSeq" id="WP_221030578.1">
    <property type="nucleotide sequence ID" value="NZ_CP139781.1"/>
</dbReference>
<evidence type="ECO:0000256" key="2">
    <source>
        <dbReference type="ARBA" id="ARBA00022475"/>
    </source>
</evidence>
<keyword evidence="2" id="KW-1003">Cell membrane</keyword>
<evidence type="ECO:0000256" key="3">
    <source>
        <dbReference type="ARBA" id="ARBA00022692"/>
    </source>
</evidence>
<feature type="transmembrane region" description="Helical" evidence="6">
    <location>
        <begin position="256"/>
        <end position="278"/>
    </location>
</feature>
<feature type="transmembrane region" description="Helical" evidence="6">
    <location>
        <begin position="114"/>
        <end position="134"/>
    </location>
</feature>
<feature type="transmembrane region" description="Helical" evidence="6">
    <location>
        <begin position="146"/>
        <end position="164"/>
    </location>
</feature>
<dbReference type="Pfam" id="PF13440">
    <property type="entry name" value="Polysacc_synt_3"/>
    <property type="match status" value="1"/>
</dbReference>
<dbReference type="PANTHER" id="PTHR30250">
    <property type="entry name" value="PST FAMILY PREDICTED COLANIC ACID TRANSPORTER"/>
    <property type="match status" value="1"/>
</dbReference>